<evidence type="ECO:0000256" key="11">
    <source>
        <dbReference type="SAM" id="MobiDB-lite"/>
    </source>
</evidence>
<evidence type="ECO:0000256" key="3">
    <source>
        <dbReference type="ARBA" id="ARBA00022737"/>
    </source>
</evidence>
<feature type="region of interest" description="Disordered" evidence="11">
    <location>
        <begin position="603"/>
        <end position="629"/>
    </location>
</feature>
<dbReference type="Proteomes" id="UP001652642">
    <property type="component" value="Chromosome 9"/>
</dbReference>
<gene>
    <name evidence="14" type="primary">LOC140702089</name>
</gene>
<keyword evidence="7" id="KW-0238">DNA-binding</keyword>
<keyword evidence="9" id="KW-0539">Nucleus</keyword>
<dbReference type="InterPro" id="IPR036236">
    <property type="entry name" value="Znf_C2H2_sf"/>
</dbReference>
<keyword evidence="4 10" id="KW-0863">Zinc-finger</keyword>
<keyword evidence="5" id="KW-0862">Zinc</keyword>
<dbReference type="GeneID" id="140702089"/>
<protein>
    <recommendedName>
        <fullName evidence="12">C2H2-type domain-containing protein</fullName>
    </recommendedName>
</protein>
<name>A0ABM5ET29_9SAUR</name>
<evidence type="ECO:0000313" key="14">
    <source>
        <dbReference type="RefSeq" id="XP_072836297.1"/>
    </source>
</evidence>
<feature type="domain" description="C2H2-type" evidence="12">
    <location>
        <begin position="692"/>
        <end position="719"/>
    </location>
</feature>
<evidence type="ECO:0000256" key="1">
    <source>
        <dbReference type="ARBA" id="ARBA00004123"/>
    </source>
</evidence>
<organism evidence="13 14">
    <name type="scientific">Pogona vitticeps</name>
    <name type="common">central bearded dragon</name>
    <dbReference type="NCBI Taxonomy" id="103695"/>
    <lineage>
        <taxon>Eukaryota</taxon>
        <taxon>Metazoa</taxon>
        <taxon>Chordata</taxon>
        <taxon>Craniata</taxon>
        <taxon>Vertebrata</taxon>
        <taxon>Euteleostomi</taxon>
        <taxon>Lepidosauria</taxon>
        <taxon>Squamata</taxon>
        <taxon>Bifurcata</taxon>
        <taxon>Unidentata</taxon>
        <taxon>Episquamata</taxon>
        <taxon>Toxicofera</taxon>
        <taxon>Iguania</taxon>
        <taxon>Acrodonta</taxon>
        <taxon>Agamidae</taxon>
        <taxon>Amphibolurinae</taxon>
        <taxon>Pogona</taxon>
    </lineage>
</organism>
<evidence type="ECO:0000256" key="4">
    <source>
        <dbReference type="ARBA" id="ARBA00022771"/>
    </source>
</evidence>
<keyword evidence="13" id="KW-1185">Reference proteome</keyword>
<feature type="domain" description="C2H2-type" evidence="12">
    <location>
        <begin position="163"/>
        <end position="185"/>
    </location>
</feature>
<keyword evidence="3" id="KW-0677">Repeat</keyword>
<dbReference type="Pfam" id="PF00096">
    <property type="entry name" value="zf-C2H2"/>
    <property type="match status" value="1"/>
</dbReference>
<evidence type="ECO:0000256" key="5">
    <source>
        <dbReference type="ARBA" id="ARBA00022833"/>
    </source>
</evidence>
<evidence type="ECO:0000313" key="13">
    <source>
        <dbReference type="Proteomes" id="UP001652642"/>
    </source>
</evidence>
<dbReference type="PANTHER" id="PTHR24399:SF70">
    <property type="entry name" value="C2H2-TYPE DOMAIN-CONTAINING PROTEIN"/>
    <property type="match status" value="1"/>
</dbReference>
<dbReference type="SUPFAM" id="SSF57667">
    <property type="entry name" value="beta-beta-alpha zinc fingers"/>
    <property type="match status" value="3"/>
</dbReference>
<dbReference type="PROSITE" id="PS00028">
    <property type="entry name" value="ZINC_FINGER_C2H2_1"/>
    <property type="match status" value="3"/>
</dbReference>
<keyword evidence="8" id="KW-0804">Transcription</keyword>
<dbReference type="PANTHER" id="PTHR24399">
    <property type="entry name" value="ZINC FINGER AND BTB DOMAIN-CONTAINING"/>
    <property type="match status" value="1"/>
</dbReference>
<accession>A0ABM5ET29</accession>
<dbReference type="InterPro" id="IPR013087">
    <property type="entry name" value="Znf_C2H2_type"/>
</dbReference>
<evidence type="ECO:0000256" key="10">
    <source>
        <dbReference type="PROSITE-ProRule" id="PRU00042"/>
    </source>
</evidence>
<dbReference type="Gene3D" id="3.30.160.60">
    <property type="entry name" value="Classic Zinc Finger"/>
    <property type="match status" value="3"/>
</dbReference>
<keyword evidence="6" id="KW-0805">Transcription regulation</keyword>
<reference evidence="14" key="1">
    <citation type="submission" date="2025-08" db="UniProtKB">
        <authorList>
            <consortium name="RefSeq"/>
        </authorList>
    </citation>
    <scope>IDENTIFICATION</scope>
</reference>
<comment type="subcellular location">
    <subcellularLocation>
        <location evidence="1">Nucleus</location>
    </subcellularLocation>
</comment>
<evidence type="ECO:0000256" key="2">
    <source>
        <dbReference type="ARBA" id="ARBA00022723"/>
    </source>
</evidence>
<dbReference type="PROSITE" id="PS50157">
    <property type="entry name" value="ZINC_FINGER_C2H2_2"/>
    <property type="match status" value="4"/>
</dbReference>
<feature type="domain" description="C2H2-type" evidence="12">
    <location>
        <begin position="118"/>
        <end position="145"/>
    </location>
</feature>
<sequence length="758" mass="83570">MEVGAEIELTEDGTLEELPLHLENAKNCLSWESLDISSSDDDGEAYFTFCLPVRRPSRPAQRLPVQRLSGPRLPAQRLPAPPPVAKPAACEKWIPPLYPCPVRPIVPTLPAVPVFGAYQCQKCLQVFMEEWHYSQHLEDHAQEEAQQKAAQVRPRTHSPPRKLRCLECGKRFLRPEHFARHTKWHLKLVRKGIKVSRRKASRRSSQVSFVYKPLGGGGENPSEVVNNAGLLVAPENARQPVALQVPRLQKASKRKAPKHQKRMPVQVVQNQGLVEASCPENSMAILDGDVGLNLLQPWQKQETLLEGQVAGGLFQPAILNPENQIIIVDDDAEEALSVTPEHHHYTEVQTAIFDSQGNVNAGRPLFLRAEDPPVAILDAQGNLSSLQFGGTKDQGAVASGWVGQNLCTLLRTVLLQAEEPQATVVDGQVESSPHQQVIIKTSEVSPTLYLDPDTHLSSVDPSTLHFVPLHQEPQFVTVSCENALTLDQADPAAEGEKTDESQVAAFQFPGYLPNVYQQNKPPPPTVATSLSPKGSLVVRLVPGPSGDHPEVLDLEYDTGGGIPVASEPWEATNARTGPEAYATEEVAEEENFIVVEMEGESQGQGFVVGGPSRKRPRRPASRRTRRPAVKTRVGRFKCPDCGVRYSRVSQLRTHQKGPKRRGRSSLCECGAPFRGLLHLLRHQLQHLDEALFICATCGKSLKGHKGLARHDTCHPGPARFSCPCGVGFKRLTRYLWHHVRSQKPGLRVYTLSGFLAST</sequence>
<evidence type="ECO:0000256" key="8">
    <source>
        <dbReference type="ARBA" id="ARBA00023163"/>
    </source>
</evidence>
<evidence type="ECO:0000259" key="12">
    <source>
        <dbReference type="PROSITE" id="PS50157"/>
    </source>
</evidence>
<evidence type="ECO:0000256" key="9">
    <source>
        <dbReference type="ARBA" id="ARBA00023242"/>
    </source>
</evidence>
<keyword evidence="2" id="KW-0479">Metal-binding</keyword>
<evidence type="ECO:0000256" key="6">
    <source>
        <dbReference type="ARBA" id="ARBA00023015"/>
    </source>
</evidence>
<feature type="domain" description="C2H2-type" evidence="12">
    <location>
        <begin position="636"/>
        <end position="665"/>
    </location>
</feature>
<dbReference type="SMART" id="SM00355">
    <property type="entry name" value="ZnF_C2H2"/>
    <property type="match status" value="5"/>
</dbReference>
<feature type="compositionally biased region" description="Basic residues" evidence="11">
    <location>
        <begin position="612"/>
        <end position="629"/>
    </location>
</feature>
<proteinExistence type="predicted"/>
<evidence type="ECO:0000256" key="7">
    <source>
        <dbReference type="ARBA" id="ARBA00023125"/>
    </source>
</evidence>
<dbReference type="RefSeq" id="XP_072836297.1">
    <property type="nucleotide sequence ID" value="XM_072980196.1"/>
</dbReference>